<comment type="caution">
    <text evidence="6">The sequence shown here is derived from an EMBL/GenBank/DDBJ whole genome shotgun (WGS) entry which is preliminary data.</text>
</comment>
<proteinExistence type="predicted"/>
<evidence type="ECO:0000256" key="3">
    <source>
        <dbReference type="ARBA" id="ARBA00023015"/>
    </source>
</evidence>
<dbReference type="SUPFAM" id="SSF55781">
    <property type="entry name" value="GAF domain-like"/>
    <property type="match status" value="1"/>
</dbReference>
<evidence type="ECO:0000256" key="4">
    <source>
        <dbReference type="ARBA" id="ARBA00023163"/>
    </source>
</evidence>
<dbReference type="Pfam" id="PF13185">
    <property type="entry name" value="GAF_2"/>
    <property type="match status" value="1"/>
</dbReference>
<protein>
    <submittedName>
        <fullName evidence="6">Transcriptional regulator</fullName>
    </submittedName>
</protein>
<dbReference type="InterPro" id="IPR036388">
    <property type="entry name" value="WH-like_DNA-bd_sf"/>
</dbReference>
<organism evidence="6 7">
    <name type="scientific">Actinoplanes awajinensis subsp. mycoplanecinus</name>
    <dbReference type="NCBI Taxonomy" id="135947"/>
    <lineage>
        <taxon>Bacteria</taxon>
        <taxon>Bacillati</taxon>
        <taxon>Actinomycetota</taxon>
        <taxon>Actinomycetes</taxon>
        <taxon>Micromonosporales</taxon>
        <taxon>Micromonosporaceae</taxon>
        <taxon>Actinoplanes</taxon>
    </lineage>
</organism>
<dbReference type="AlphaFoldDB" id="A0A101JBX7"/>
<evidence type="ECO:0000256" key="2">
    <source>
        <dbReference type="ARBA" id="ARBA00022777"/>
    </source>
</evidence>
<keyword evidence="1" id="KW-0808">Transferase</keyword>
<keyword evidence="7" id="KW-1185">Reference proteome</keyword>
<dbReference type="Gene3D" id="3.30.450.40">
    <property type="match status" value="1"/>
</dbReference>
<dbReference type="PIRSF" id="PIRSF036625">
    <property type="entry name" value="GAF_ANTAR"/>
    <property type="match status" value="1"/>
</dbReference>
<evidence type="ECO:0000256" key="1">
    <source>
        <dbReference type="ARBA" id="ARBA00022679"/>
    </source>
</evidence>
<dbReference type="SUPFAM" id="SSF52172">
    <property type="entry name" value="CheY-like"/>
    <property type="match status" value="1"/>
</dbReference>
<name>A0A101JBX7_9ACTN</name>
<dbReference type="Pfam" id="PF03861">
    <property type="entry name" value="ANTAR"/>
    <property type="match status" value="1"/>
</dbReference>
<reference evidence="6 7" key="1">
    <citation type="submission" date="2015-10" db="EMBL/GenBank/DDBJ databases">
        <authorList>
            <person name="Gilbert D.G."/>
        </authorList>
    </citation>
    <scope>NUCLEOTIDE SEQUENCE [LARGE SCALE GENOMIC DNA]</scope>
    <source>
        <strain evidence="6 7">NRRL B-16712</strain>
    </source>
</reference>
<accession>A0A101JBX7</accession>
<feature type="domain" description="ANTAR" evidence="5">
    <location>
        <begin position="168"/>
        <end position="229"/>
    </location>
</feature>
<dbReference type="RefSeq" id="WP_067705715.1">
    <property type="nucleotide sequence ID" value="NZ_LLZH01000326.1"/>
</dbReference>
<keyword evidence="2" id="KW-0418">Kinase</keyword>
<dbReference type="OrthoDB" id="3683444at2"/>
<dbReference type="InterPro" id="IPR003018">
    <property type="entry name" value="GAF"/>
</dbReference>
<evidence type="ECO:0000313" key="6">
    <source>
        <dbReference type="EMBL" id="KUL23941.1"/>
    </source>
</evidence>
<dbReference type="InterPro" id="IPR012074">
    <property type="entry name" value="GAF_ANTAR"/>
</dbReference>
<keyword evidence="4" id="KW-0804">Transcription</keyword>
<dbReference type="SMART" id="SM00065">
    <property type="entry name" value="GAF"/>
    <property type="match status" value="1"/>
</dbReference>
<dbReference type="InterPro" id="IPR011006">
    <property type="entry name" value="CheY-like_superfamily"/>
</dbReference>
<dbReference type="GO" id="GO:0016301">
    <property type="term" value="F:kinase activity"/>
    <property type="evidence" value="ECO:0007669"/>
    <property type="project" value="UniProtKB-KW"/>
</dbReference>
<keyword evidence="3" id="KW-0805">Transcription regulation</keyword>
<evidence type="ECO:0000313" key="7">
    <source>
        <dbReference type="Proteomes" id="UP000053244"/>
    </source>
</evidence>
<sequence length="241" mass="26578">MSTVSTERLAAVFVEFADTLIDDFDVIEFLQMLTQRVAGLFATGEVGLMLADHRDRLTFMAASDESARLMELFQLQYNDGPCLDAFRTGRPVTNVDLAAAADRWPRFAPRATEAGFTSVHAFPLRLRKQVIGAMSIFGGASELMEADTRIVQALADVAVIGLLQERAIRRGEHLTEQLQGALTSRIVIEQAKGIIAQAHGVTPDEAFHLIRDYARSHNRLLSDVTGTIVSDLPRSARLLRQ</sequence>
<dbReference type="Proteomes" id="UP000053244">
    <property type="component" value="Unassembled WGS sequence"/>
</dbReference>
<dbReference type="InterPro" id="IPR029016">
    <property type="entry name" value="GAF-like_dom_sf"/>
</dbReference>
<evidence type="ECO:0000259" key="5">
    <source>
        <dbReference type="PROSITE" id="PS50921"/>
    </source>
</evidence>
<dbReference type="GO" id="GO:0003723">
    <property type="term" value="F:RNA binding"/>
    <property type="evidence" value="ECO:0007669"/>
    <property type="project" value="InterPro"/>
</dbReference>
<dbReference type="PROSITE" id="PS50921">
    <property type="entry name" value="ANTAR"/>
    <property type="match status" value="1"/>
</dbReference>
<dbReference type="Gene3D" id="1.10.10.10">
    <property type="entry name" value="Winged helix-like DNA-binding domain superfamily/Winged helix DNA-binding domain"/>
    <property type="match status" value="1"/>
</dbReference>
<dbReference type="EMBL" id="LLZH01000326">
    <property type="protein sequence ID" value="KUL23941.1"/>
    <property type="molecule type" value="Genomic_DNA"/>
</dbReference>
<dbReference type="SMART" id="SM01012">
    <property type="entry name" value="ANTAR"/>
    <property type="match status" value="1"/>
</dbReference>
<gene>
    <name evidence="6" type="ORF">ADL15_44820</name>
</gene>
<dbReference type="InterPro" id="IPR005561">
    <property type="entry name" value="ANTAR"/>
</dbReference>